<keyword evidence="3 6" id="KW-0378">Hydrolase</keyword>
<dbReference type="RefSeq" id="WP_047262166.1">
    <property type="nucleotide sequence ID" value="NZ_CP011542.1"/>
</dbReference>
<evidence type="ECO:0000256" key="1">
    <source>
        <dbReference type="ARBA" id="ARBA00001947"/>
    </source>
</evidence>
<evidence type="ECO:0000313" key="7">
    <source>
        <dbReference type="Proteomes" id="UP000035199"/>
    </source>
</evidence>
<evidence type="ECO:0000256" key="2">
    <source>
        <dbReference type="ARBA" id="ARBA00022723"/>
    </source>
</evidence>
<keyword evidence="7" id="KW-1185">Reference proteome</keyword>
<feature type="domain" description="Metallo-beta-lactamase" evidence="5">
    <location>
        <begin position="12"/>
        <end position="192"/>
    </location>
</feature>
<evidence type="ECO:0000256" key="3">
    <source>
        <dbReference type="ARBA" id="ARBA00022801"/>
    </source>
</evidence>
<dbReference type="KEGG" id="cmv:CMUST_08680"/>
<dbReference type="CDD" id="cd06262">
    <property type="entry name" value="metallo-hydrolase-like_MBL-fold"/>
    <property type="match status" value="1"/>
</dbReference>
<dbReference type="Gene3D" id="3.60.15.10">
    <property type="entry name" value="Ribonuclease Z/Hydroxyacylglutathione hydrolase-like"/>
    <property type="match status" value="1"/>
</dbReference>
<dbReference type="SMART" id="SM00849">
    <property type="entry name" value="Lactamase_B"/>
    <property type="match status" value="1"/>
</dbReference>
<dbReference type="Proteomes" id="UP000035199">
    <property type="component" value="Chromosome"/>
</dbReference>
<dbReference type="PANTHER" id="PTHR46233">
    <property type="entry name" value="HYDROXYACYLGLUTATHIONE HYDROLASE GLOC"/>
    <property type="match status" value="1"/>
</dbReference>
<keyword evidence="2" id="KW-0479">Metal-binding</keyword>
<evidence type="ECO:0000313" key="6">
    <source>
        <dbReference type="EMBL" id="AKK06060.1"/>
    </source>
</evidence>
<dbReference type="EMBL" id="CP011542">
    <property type="protein sequence ID" value="AKK06060.1"/>
    <property type="molecule type" value="Genomic_DNA"/>
</dbReference>
<reference evidence="7" key="2">
    <citation type="submission" date="2015-05" db="EMBL/GenBank/DDBJ databases">
        <title>Complete genome sequence of Corynebacterium mustelae DSM 45274, isolated from various tissues of a male ferret with lethal sepsis.</title>
        <authorList>
            <person name="Ruckert C."/>
            <person name="Albersmeier A."/>
            <person name="Winkler A."/>
            <person name="Tauch A."/>
        </authorList>
    </citation>
    <scope>NUCLEOTIDE SEQUENCE [LARGE SCALE GENOMIC DNA]</scope>
    <source>
        <strain evidence="7">DSM 45274</strain>
    </source>
</reference>
<gene>
    <name evidence="6" type="ORF">CMUST_08680</name>
</gene>
<dbReference type="GO" id="GO:0016787">
    <property type="term" value="F:hydrolase activity"/>
    <property type="evidence" value="ECO:0007669"/>
    <property type="project" value="UniProtKB-KW"/>
</dbReference>
<dbReference type="SUPFAM" id="SSF56281">
    <property type="entry name" value="Metallo-hydrolase/oxidoreductase"/>
    <property type="match status" value="1"/>
</dbReference>
<proteinExistence type="predicted"/>
<comment type="cofactor">
    <cofactor evidence="1">
        <name>Zn(2+)</name>
        <dbReference type="ChEBI" id="CHEBI:29105"/>
    </cofactor>
</comment>
<accession>A0A0G3GZU0</accession>
<protein>
    <submittedName>
        <fullName evidence="6">Zn-dependent hydrolase, glyoxylase</fullName>
    </submittedName>
</protein>
<evidence type="ECO:0000259" key="5">
    <source>
        <dbReference type="SMART" id="SM00849"/>
    </source>
</evidence>
<dbReference type="AlphaFoldDB" id="A0A0G3GZU0"/>
<reference evidence="6 7" key="1">
    <citation type="journal article" date="2015" name="Genome Announc.">
        <title>Complete Genome Sequence of the Type Strain Corynebacterium mustelae DSM 45274, Isolated from Various Tissues of a Male Ferret with Lethal Sepsis.</title>
        <authorList>
            <person name="Ruckert C."/>
            <person name="Eimer J."/>
            <person name="Winkler A."/>
            <person name="Tauch A."/>
        </authorList>
    </citation>
    <scope>NUCLEOTIDE SEQUENCE [LARGE SCALE GENOMIC DNA]</scope>
    <source>
        <strain evidence="6 7">DSM 45274</strain>
    </source>
</reference>
<dbReference type="PANTHER" id="PTHR46233:SF3">
    <property type="entry name" value="HYDROXYACYLGLUTATHIONE HYDROLASE GLOC"/>
    <property type="match status" value="1"/>
</dbReference>
<dbReference type="Pfam" id="PF00753">
    <property type="entry name" value="Lactamase_B"/>
    <property type="match status" value="1"/>
</dbReference>
<dbReference type="STRING" id="571915.CMUST_08680"/>
<dbReference type="InterPro" id="IPR036866">
    <property type="entry name" value="RibonucZ/Hydroxyglut_hydro"/>
</dbReference>
<dbReference type="OrthoDB" id="9802991at2"/>
<dbReference type="InterPro" id="IPR051453">
    <property type="entry name" value="MBL_Glyoxalase_II"/>
</dbReference>
<name>A0A0G3GZU0_9CORY</name>
<organism evidence="6 7">
    <name type="scientific">Corynebacterium mustelae</name>
    <dbReference type="NCBI Taxonomy" id="571915"/>
    <lineage>
        <taxon>Bacteria</taxon>
        <taxon>Bacillati</taxon>
        <taxon>Actinomycetota</taxon>
        <taxon>Actinomycetes</taxon>
        <taxon>Mycobacteriales</taxon>
        <taxon>Corynebacteriaceae</taxon>
        <taxon>Corynebacterium</taxon>
    </lineage>
</organism>
<evidence type="ECO:0000256" key="4">
    <source>
        <dbReference type="ARBA" id="ARBA00022833"/>
    </source>
</evidence>
<sequence length="212" mass="23310">MEIFGFPAGPYQTNCFVAVDNAKATVIDPGMHAAKQLIEYFTKNGIELERIVLTHGHIDHTRDAGTLAARYGVPVYIHQADAFMLERGEGVSRESQILFDAENMTPIKDLRFFDDEDRIDIGGEKFVVKHAPGHSPGCVMIVGEEVVFSGDVLFQGSIGRTDLPHSSHSDMMESLHKQVMGLSDDLQVLPGHGSVTTVRAEKRGNPFLVDFA</sequence>
<keyword evidence="4" id="KW-0862">Zinc</keyword>
<dbReference type="InterPro" id="IPR001279">
    <property type="entry name" value="Metallo-B-lactamas"/>
</dbReference>
<dbReference type="PATRIC" id="fig|571915.4.peg.1844"/>
<dbReference type="GO" id="GO:0046872">
    <property type="term" value="F:metal ion binding"/>
    <property type="evidence" value="ECO:0007669"/>
    <property type="project" value="UniProtKB-KW"/>
</dbReference>